<dbReference type="Pfam" id="PF19480">
    <property type="entry name" value="DUF6016"/>
    <property type="match status" value="1"/>
</dbReference>
<dbReference type="SUPFAM" id="SSF51182">
    <property type="entry name" value="RmlC-like cupins"/>
    <property type="match status" value="1"/>
</dbReference>
<dbReference type="NCBIfam" id="TIGR04366">
    <property type="entry name" value="cupin_WbuC"/>
    <property type="match status" value="1"/>
</dbReference>
<gene>
    <name evidence="2" type="ORF">WH298_02430</name>
</gene>
<dbReference type="Proteomes" id="UP001362100">
    <property type="component" value="Unassembled WGS sequence"/>
</dbReference>
<accession>A0ABU8PPL5</accession>
<dbReference type="EMBL" id="JBBGZW010000001">
    <property type="protein sequence ID" value="MEJ5044085.1"/>
    <property type="molecule type" value="Genomic_DNA"/>
</dbReference>
<sequence>MKIFDDATISTVFDNALKSERKRSHLLLHHSHNDKVQKLLIALVKGSYVEPHYHELPHQWELFSVLEGELEITLYDSNGGILKSFIAGPKTGISLVEFHPGDIHSVECISDRALMLEVKEGPFDPDYAKSFPQWYCG</sequence>
<protein>
    <submittedName>
        <fullName evidence="2">WbuC family cupin fold metalloprotein</fullName>
    </submittedName>
</protein>
<keyword evidence="3" id="KW-1185">Reference proteome</keyword>
<evidence type="ECO:0000313" key="3">
    <source>
        <dbReference type="Proteomes" id="UP001362100"/>
    </source>
</evidence>
<dbReference type="InterPro" id="IPR011051">
    <property type="entry name" value="RmlC_Cupin_sf"/>
</dbReference>
<evidence type="ECO:0000259" key="1">
    <source>
        <dbReference type="Pfam" id="PF19480"/>
    </source>
</evidence>
<dbReference type="InterPro" id="IPR014710">
    <property type="entry name" value="RmlC-like_jellyroll"/>
</dbReference>
<comment type="caution">
    <text evidence="2">The sequence shown here is derived from an EMBL/GenBank/DDBJ whole genome shotgun (WGS) entry which is preliminary data.</text>
</comment>
<dbReference type="InterPro" id="IPR027565">
    <property type="entry name" value="Cupin_WbuC"/>
</dbReference>
<organism evidence="2 3">
    <name type="scientific">Pantoea nemavictus</name>
    <dbReference type="NCBI Taxonomy" id="2726955"/>
    <lineage>
        <taxon>Bacteria</taxon>
        <taxon>Pseudomonadati</taxon>
        <taxon>Pseudomonadota</taxon>
        <taxon>Gammaproteobacteria</taxon>
        <taxon>Enterobacterales</taxon>
        <taxon>Erwiniaceae</taxon>
        <taxon>Pantoea</taxon>
    </lineage>
</organism>
<dbReference type="InterPro" id="IPR046058">
    <property type="entry name" value="WbuC_cupin"/>
</dbReference>
<reference evidence="2 3" key="1">
    <citation type="submission" date="2023-12" db="EMBL/GenBank/DDBJ databases">
        <title>Gut-associated functions are favored during microbiome assembly across C. elegans life.</title>
        <authorList>
            <person name="Zimmermann J."/>
        </authorList>
    </citation>
    <scope>NUCLEOTIDE SEQUENCE [LARGE SCALE GENOMIC DNA]</scope>
    <source>
        <strain evidence="2 3">BIGb0393</strain>
    </source>
</reference>
<name>A0ABU8PPL5_9GAMM</name>
<evidence type="ECO:0000313" key="2">
    <source>
        <dbReference type="EMBL" id="MEJ5044085.1"/>
    </source>
</evidence>
<dbReference type="CDD" id="cd07005">
    <property type="entry name" value="cupin_WbuC-like"/>
    <property type="match status" value="1"/>
</dbReference>
<proteinExistence type="predicted"/>
<feature type="domain" description="Cupin fold metalloprotein WbuC cupin" evidence="1">
    <location>
        <begin position="5"/>
        <end position="85"/>
    </location>
</feature>
<dbReference type="RefSeq" id="WP_180822128.1">
    <property type="nucleotide sequence ID" value="NZ_JACAWY010000001.1"/>
</dbReference>
<dbReference type="Gene3D" id="2.60.120.10">
    <property type="entry name" value="Jelly Rolls"/>
    <property type="match status" value="1"/>
</dbReference>